<proteinExistence type="predicted"/>
<dbReference type="AlphaFoldDB" id="A0A2N0SAA5"/>
<feature type="compositionally biased region" description="Low complexity" evidence="1">
    <location>
        <begin position="77"/>
        <end position="91"/>
    </location>
</feature>
<sequence length="138" mass="15616">MSLIKFNENIPLMAINNHYTASINARIEIFVVEVQSILDKINNIEQIVNVLYEEKRWCEEARIVNQSETAQGQNETESINSSVNSSSNVSSEGISCNIWARFKRITDRIMSEKKLTLDGVCNRIAIEISDYGIGKICT</sequence>
<dbReference type="VEuPathDB" id="FungiDB:FUN_014184"/>
<organism evidence="2 3">
    <name type="scientific">Rhizophagus irregularis</name>
    <dbReference type="NCBI Taxonomy" id="588596"/>
    <lineage>
        <taxon>Eukaryota</taxon>
        <taxon>Fungi</taxon>
        <taxon>Fungi incertae sedis</taxon>
        <taxon>Mucoromycota</taxon>
        <taxon>Glomeromycotina</taxon>
        <taxon>Glomeromycetes</taxon>
        <taxon>Glomerales</taxon>
        <taxon>Glomeraceae</taxon>
        <taxon>Rhizophagus</taxon>
    </lineage>
</organism>
<evidence type="ECO:0000313" key="2">
    <source>
        <dbReference type="EMBL" id="PKC72498.1"/>
    </source>
</evidence>
<feature type="region of interest" description="Disordered" evidence="1">
    <location>
        <begin position="69"/>
        <end position="91"/>
    </location>
</feature>
<dbReference type="Proteomes" id="UP000232688">
    <property type="component" value="Unassembled WGS sequence"/>
</dbReference>
<protein>
    <submittedName>
        <fullName evidence="2">Uncharacterized protein</fullName>
    </submittedName>
</protein>
<comment type="caution">
    <text evidence="2">The sequence shown here is derived from an EMBL/GenBank/DDBJ whole genome shotgun (WGS) entry which is preliminary data.</text>
</comment>
<evidence type="ECO:0000256" key="1">
    <source>
        <dbReference type="SAM" id="MobiDB-lite"/>
    </source>
</evidence>
<name>A0A2N0SAA5_9GLOM</name>
<gene>
    <name evidence="2" type="ORF">RhiirA1_452265</name>
</gene>
<dbReference type="VEuPathDB" id="FungiDB:RhiirFUN_024415"/>
<reference evidence="2 3" key="1">
    <citation type="submission" date="2017-10" db="EMBL/GenBank/DDBJ databases">
        <title>Extensive intraspecific genome diversity in a model arbuscular mycorrhizal fungus.</title>
        <authorList>
            <person name="Chen E.C.H."/>
            <person name="Morin E."/>
            <person name="Baudet D."/>
            <person name="Noel J."/>
            <person name="Ndikumana S."/>
            <person name="Charron P."/>
            <person name="St-Onge C."/>
            <person name="Giorgi J."/>
            <person name="Grigoriev I.V."/>
            <person name="Roux C."/>
            <person name="Martin F.M."/>
            <person name="Corradi N."/>
        </authorList>
    </citation>
    <scope>NUCLEOTIDE SEQUENCE [LARGE SCALE GENOMIC DNA]</scope>
    <source>
        <strain evidence="2 3">A1</strain>
    </source>
</reference>
<evidence type="ECO:0000313" key="3">
    <source>
        <dbReference type="Proteomes" id="UP000232688"/>
    </source>
</evidence>
<dbReference type="VEuPathDB" id="FungiDB:RhiirA1_452265"/>
<accession>A0A2N0SAA5</accession>
<dbReference type="EMBL" id="LLXH01000123">
    <property type="protein sequence ID" value="PKC72498.1"/>
    <property type="molecule type" value="Genomic_DNA"/>
</dbReference>
<reference evidence="2 3" key="2">
    <citation type="submission" date="2017-10" db="EMBL/GenBank/DDBJ databases">
        <title>Genome analyses suggest a sexual origin of heterokaryosis in a supposedly ancient asexual fungus.</title>
        <authorList>
            <person name="Corradi N."/>
            <person name="Sedzielewska K."/>
            <person name="Noel J."/>
            <person name="Charron P."/>
            <person name="Farinelli L."/>
            <person name="Marton T."/>
            <person name="Kruger M."/>
            <person name="Pelin A."/>
            <person name="Brachmann A."/>
            <person name="Corradi N."/>
        </authorList>
    </citation>
    <scope>NUCLEOTIDE SEQUENCE [LARGE SCALE GENOMIC DNA]</scope>
    <source>
        <strain evidence="2 3">A1</strain>
    </source>
</reference>